<proteinExistence type="predicted"/>
<dbReference type="RefSeq" id="WP_087435004.1">
    <property type="nucleotide sequence ID" value="NZ_JAFFHZ010000001.1"/>
</dbReference>
<dbReference type="InterPro" id="IPR000835">
    <property type="entry name" value="HTH_MarR-typ"/>
</dbReference>
<protein>
    <submittedName>
        <fullName evidence="3">MarR family transcriptional regulator</fullName>
    </submittedName>
</protein>
<dbReference type="GeneID" id="77003465"/>
<comment type="caution">
    <text evidence="3">The sequence shown here is derived from an EMBL/GenBank/DDBJ whole genome shotgun (WGS) entry which is preliminary data.</text>
</comment>
<dbReference type="InterPro" id="IPR036390">
    <property type="entry name" value="WH_DNA-bd_sf"/>
</dbReference>
<evidence type="ECO:0000256" key="1">
    <source>
        <dbReference type="ARBA" id="ARBA00023125"/>
    </source>
</evidence>
<sequence>MPNREELLQLQTNFRSMLRRMRMQWDQHLDSTLNPTQFAVLERLYRHGALKVTEVANELSLTPGAVTGITYKLMEMNYVVRKGDRMDRRINYLELTEEGRERVIEVSAQRERLFVRFFEGIPDEELRHFMNVCKQVNQNLDECKQNGQ</sequence>
<gene>
    <name evidence="3" type="ORF">M5X09_05080</name>
</gene>
<dbReference type="PROSITE" id="PS50995">
    <property type="entry name" value="HTH_MARR_2"/>
    <property type="match status" value="1"/>
</dbReference>
<dbReference type="Pfam" id="PF01047">
    <property type="entry name" value="MarR"/>
    <property type="match status" value="1"/>
</dbReference>
<dbReference type="Proteomes" id="UP001207626">
    <property type="component" value="Unassembled WGS sequence"/>
</dbReference>
<evidence type="ECO:0000313" key="3">
    <source>
        <dbReference type="EMBL" id="MCY9519056.1"/>
    </source>
</evidence>
<reference evidence="3 4" key="1">
    <citation type="submission" date="2022-05" db="EMBL/GenBank/DDBJ databases">
        <title>Genome Sequencing of Bee-Associated Microbes.</title>
        <authorList>
            <person name="Dunlap C."/>
        </authorList>
    </citation>
    <scope>NUCLEOTIDE SEQUENCE [LARGE SCALE GENOMIC DNA]</scope>
    <source>
        <strain evidence="3 4">NRRL NRS-1438</strain>
    </source>
</reference>
<dbReference type="Gene3D" id="1.10.10.10">
    <property type="entry name" value="Winged helix-like DNA-binding domain superfamily/Winged helix DNA-binding domain"/>
    <property type="match status" value="1"/>
</dbReference>
<evidence type="ECO:0000313" key="4">
    <source>
        <dbReference type="Proteomes" id="UP001207626"/>
    </source>
</evidence>
<feature type="domain" description="HTH marR-type" evidence="2">
    <location>
        <begin position="4"/>
        <end position="138"/>
    </location>
</feature>
<accession>A0ABT4DP74</accession>
<organism evidence="3 4">
    <name type="scientific">Paenibacillus apiarius</name>
    <dbReference type="NCBI Taxonomy" id="46240"/>
    <lineage>
        <taxon>Bacteria</taxon>
        <taxon>Bacillati</taxon>
        <taxon>Bacillota</taxon>
        <taxon>Bacilli</taxon>
        <taxon>Bacillales</taxon>
        <taxon>Paenibacillaceae</taxon>
        <taxon>Paenibacillus</taxon>
    </lineage>
</organism>
<dbReference type="PANTHER" id="PTHR33164">
    <property type="entry name" value="TRANSCRIPTIONAL REGULATOR, MARR FAMILY"/>
    <property type="match status" value="1"/>
</dbReference>
<keyword evidence="4" id="KW-1185">Reference proteome</keyword>
<evidence type="ECO:0000259" key="2">
    <source>
        <dbReference type="PROSITE" id="PS50995"/>
    </source>
</evidence>
<dbReference type="EMBL" id="JAMDLW010000004">
    <property type="protein sequence ID" value="MCY9519056.1"/>
    <property type="molecule type" value="Genomic_DNA"/>
</dbReference>
<dbReference type="InterPro" id="IPR039422">
    <property type="entry name" value="MarR/SlyA-like"/>
</dbReference>
<dbReference type="SMART" id="SM00347">
    <property type="entry name" value="HTH_MARR"/>
    <property type="match status" value="1"/>
</dbReference>
<dbReference type="PANTHER" id="PTHR33164:SF99">
    <property type="entry name" value="MARR FAMILY REGULATORY PROTEIN"/>
    <property type="match status" value="1"/>
</dbReference>
<dbReference type="InterPro" id="IPR036388">
    <property type="entry name" value="WH-like_DNA-bd_sf"/>
</dbReference>
<keyword evidence="1" id="KW-0238">DNA-binding</keyword>
<dbReference type="SUPFAM" id="SSF46785">
    <property type="entry name" value="Winged helix' DNA-binding domain"/>
    <property type="match status" value="1"/>
</dbReference>
<name>A0ABT4DP74_9BACL</name>